<evidence type="ECO:0000313" key="7">
    <source>
        <dbReference type="EMBL" id="OHA25972.1"/>
    </source>
</evidence>
<evidence type="ECO:0000313" key="8">
    <source>
        <dbReference type="Proteomes" id="UP000177565"/>
    </source>
</evidence>
<protein>
    <recommendedName>
        <fullName evidence="3">Large ribosomal subunit protein uL6</fullName>
    </recommendedName>
</protein>
<evidence type="ECO:0000256" key="3">
    <source>
        <dbReference type="HAMAP-Rule" id="MF_01365"/>
    </source>
</evidence>
<dbReference type="HAMAP" id="MF_01365_B">
    <property type="entry name" value="Ribosomal_uL6_B"/>
    <property type="match status" value="1"/>
</dbReference>
<dbReference type="GO" id="GO:0019843">
    <property type="term" value="F:rRNA binding"/>
    <property type="evidence" value="ECO:0007669"/>
    <property type="project" value="UniProtKB-UniRule"/>
</dbReference>
<dbReference type="GO" id="GO:0003735">
    <property type="term" value="F:structural constituent of ribosome"/>
    <property type="evidence" value="ECO:0007669"/>
    <property type="project" value="UniProtKB-UniRule"/>
</dbReference>
<dbReference type="AlphaFoldDB" id="A0A1G2MSJ2"/>
<sequence length="181" mass="19312">MSRIGKKPIPVPKGTTVTVSGRNVSVKGPLGELSREFKSSVAIEITADSVTVSPKILTNETKALWGTYASLIKSMMAGVNKVFEKRLAIEGIGYKADVKGTDIVLALGFSHPVKIAIPTGLKVVTEKGLITVSGINKEEVGRFAAELRSLKKPEPYKGKGIRYQGEVIKMKQGKKAASTTA</sequence>
<comment type="subunit">
    <text evidence="3">Part of the 50S ribosomal subunit.</text>
</comment>
<gene>
    <name evidence="3" type="primary">rplF</name>
    <name evidence="7" type="ORF">A3C06_01980</name>
</gene>
<keyword evidence="2 3" id="KW-0687">Ribonucleoprotein</keyword>
<reference evidence="7 8" key="1">
    <citation type="journal article" date="2016" name="Nat. Commun.">
        <title>Thousands of microbial genomes shed light on interconnected biogeochemical processes in an aquifer system.</title>
        <authorList>
            <person name="Anantharaman K."/>
            <person name="Brown C.T."/>
            <person name="Hug L.A."/>
            <person name="Sharon I."/>
            <person name="Castelle C.J."/>
            <person name="Probst A.J."/>
            <person name="Thomas B.C."/>
            <person name="Singh A."/>
            <person name="Wilkins M.J."/>
            <person name="Karaoz U."/>
            <person name="Brodie E.L."/>
            <person name="Williams K.H."/>
            <person name="Hubbard S.S."/>
            <person name="Banfield J.F."/>
        </authorList>
    </citation>
    <scope>NUCLEOTIDE SEQUENCE [LARGE SCALE GENOMIC DNA]</scope>
</reference>
<dbReference type="Pfam" id="PF00347">
    <property type="entry name" value="Ribosomal_L6"/>
    <property type="match status" value="2"/>
</dbReference>
<dbReference type="PANTHER" id="PTHR11655">
    <property type="entry name" value="60S/50S RIBOSOMAL PROTEIN L6/L9"/>
    <property type="match status" value="1"/>
</dbReference>
<feature type="domain" description="Large ribosomal subunit protein uL6 alpha-beta" evidence="6">
    <location>
        <begin position="91"/>
        <end position="163"/>
    </location>
</feature>
<dbReference type="Proteomes" id="UP000177565">
    <property type="component" value="Unassembled WGS sequence"/>
</dbReference>
<dbReference type="InterPro" id="IPR019906">
    <property type="entry name" value="Ribosomal_uL6_bac-type"/>
</dbReference>
<dbReference type="NCBIfam" id="TIGR03654">
    <property type="entry name" value="L6_bact"/>
    <property type="match status" value="1"/>
</dbReference>
<dbReference type="InterPro" id="IPR036789">
    <property type="entry name" value="Ribosomal_uL6-like_a/b-dom_sf"/>
</dbReference>
<keyword evidence="3 5" id="KW-0694">RNA-binding</keyword>
<dbReference type="InterPro" id="IPR000702">
    <property type="entry name" value="Ribosomal_uL6-like"/>
</dbReference>
<keyword evidence="3 5" id="KW-0699">rRNA-binding</keyword>
<dbReference type="PROSITE" id="PS00525">
    <property type="entry name" value="RIBOSOMAL_L6_1"/>
    <property type="match status" value="1"/>
</dbReference>
<comment type="similarity">
    <text evidence="3 4">Belongs to the universal ribosomal protein uL6 family.</text>
</comment>
<dbReference type="PRINTS" id="PR00059">
    <property type="entry name" value="RIBOSOMALL6"/>
</dbReference>
<dbReference type="PIRSF" id="PIRSF002162">
    <property type="entry name" value="Ribosomal_L6"/>
    <property type="match status" value="1"/>
</dbReference>
<proteinExistence type="inferred from homology"/>
<dbReference type="EMBL" id="MHRQ01000029">
    <property type="protein sequence ID" value="OHA25972.1"/>
    <property type="molecule type" value="Genomic_DNA"/>
</dbReference>
<dbReference type="STRING" id="1802312.A3C06_01980"/>
<evidence type="ECO:0000256" key="5">
    <source>
        <dbReference type="RuleBase" id="RU003870"/>
    </source>
</evidence>
<evidence type="ECO:0000259" key="6">
    <source>
        <dbReference type="Pfam" id="PF00347"/>
    </source>
</evidence>
<comment type="function">
    <text evidence="3 5">This protein binds to the 23S rRNA, and is important in its secondary structure. It is located near the subunit interface in the base of the L7/L12 stalk, and near the tRNA binding site of the peptidyltransferase center.</text>
</comment>
<dbReference type="GO" id="GO:0022625">
    <property type="term" value="C:cytosolic large ribosomal subunit"/>
    <property type="evidence" value="ECO:0007669"/>
    <property type="project" value="UniProtKB-UniRule"/>
</dbReference>
<dbReference type="SUPFAM" id="SSF56053">
    <property type="entry name" value="Ribosomal protein L6"/>
    <property type="match status" value="2"/>
</dbReference>
<evidence type="ECO:0000256" key="4">
    <source>
        <dbReference type="RuleBase" id="RU003869"/>
    </source>
</evidence>
<organism evidence="7 8">
    <name type="scientific">Candidatus Taylorbacteria bacterium RIFCSPHIGHO2_02_FULL_46_13</name>
    <dbReference type="NCBI Taxonomy" id="1802312"/>
    <lineage>
        <taxon>Bacteria</taxon>
        <taxon>Candidatus Tayloriibacteriota</taxon>
    </lineage>
</organism>
<dbReference type="InterPro" id="IPR002358">
    <property type="entry name" value="Ribosomal_uL6_CS"/>
</dbReference>
<accession>A0A1G2MSJ2</accession>
<evidence type="ECO:0000256" key="1">
    <source>
        <dbReference type="ARBA" id="ARBA00022980"/>
    </source>
</evidence>
<keyword evidence="1 3" id="KW-0689">Ribosomal protein</keyword>
<dbReference type="InterPro" id="IPR020040">
    <property type="entry name" value="Ribosomal_uL6_a/b-dom"/>
</dbReference>
<dbReference type="Gene3D" id="3.90.930.12">
    <property type="entry name" value="Ribosomal protein L6, alpha-beta domain"/>
    <property type="match status" value="2"/>
</dbReference>
<dbReference type="PANTHER" id="PTHR11655:SF14">
    <property type="entry name" value="LARGE RIBOSOMAL SUBUNIT PROTEIN UL6M"/>
    <property type="match status" value="1"/>
</dbReference>
<name>A0A1G2MSJ2_9BACT</name>
<evidence type="ECO:0000256" key="2">
    <source>
        <dbReference type="ARBA" id="ARBA00023274"/>
    </source>
</evidence>
<dbReference type="GO" id="GO:0002181">
    <property type="term" value="P:cytoplasmic translation"/>
    <property type="evidence" value="ECO:0007669"/>
    <property type="project" value="TreeGrafter"/>
</dbReference>
<feature type="domain" description="Large ribosomal subunit protein uL6 alpha-beta" evidence="6">
    <location>
        <begin position="11"/>
        <end position="80"/>
    </location>
</feature>
<comment type="caution">
    <text evidence="7">The sequence shown here is derived from an EMBL/GenBank/DDBJ whole genome shotgun (WGS) entry which is preliminary data.</text>
</comment>